<protein>
    <recommendedName>
        <fullName evidence="4">Major facilitator superfamily (MFS) profile domain-containing protein</fullName>
    </recommendedName>
</protein>
<feature type="transmembrane region" description="Helical" evidence="1">
    <location>
        <begin position="43"/>
        <end position="69"/>
    </location>
</feature>
<feature type="transmembrane region" description="Helical" evidence="1">
    <location>
        <begin position="104"/>
        <end position="124"/>
    </location>
</feature>
<evidence type="ECO:0000256" key="1">
    <source>
        <dbReference type="SAM" id="Phobius"/>
    </source>
</evidence>
<organism evidence="2 3">
    <name type="scientific">Lentibacillus amyloliquefaciens</name>
    <dbReference type="NCBI Taxonomy" id="1472767"/>
    <lineage>
        <taxon>Bacteria</taxon>
        <taxon>Bacillati</taxon>
        <taxon>Bacillota</taxon>
        <taxon>Bacilli</taxon>
        <taxon>Bacillales</taxon>
        <taxon>Bacillaceae</taxon>
        <taxon>Lentibacillus</taxon>
    </lineage>
</organism>
<dbReference type="KEGG" id="lao:AOX59_09160"/>
<dbReference type="EMBL" id="CP013862">
    <property type="protein sequence ID" value="ALX48770.1"/>
    <property type="molecule type" value="Genomic_DNA"/>
</dbReference>
<accession>A0A0U3W6G2</accession>
<evidence type="ECO:0000313" key="2">
    <source>
        <dbReference type="EMBL" id="ALX48770.1"/>
    </source>
</evidence>
<proteinExistence type="predicted"/>
<dbReference type="InterPro" id="IPR036259">
    <property type="entry name" value="MFS_trans_sf"/>
</dbReference>
<dbReference type="Gene3D" id="1.20.1250.20">
    <property type="entry name" value="MFS general substrate transporter like domains"/>
    <property type="match status" value="1"/>
</dbReference>
<dbReference type="Proteomes" id="UP000050331">
    <property type="component" value="Chromosome"/>
</dbReference>
<gene>
    <name evidence="2" type="ORF">AOX59_09160</name>
</gene>
<dbReference type="AlphaFoldDB" id="A0A0U3W6G2"/>
<keyword evidence="3" id="KW-1185">Reference proteome</keyword>
<sequence>MIRIVAGFIADQRPDINVLFVIGMMLLGMLGLVLISFHVPSLFLLGSFVTVIGLFGWNGLLVAAAIRLLSVSPVKILGWLQMGFFMGAALAPMVFGILMSTLGVRWAIIITAVCAVIGALMILYGEILRRATLNIS</sequence>
<feature type="transmembrane region" description="Helical" evidence="1">
    <location>
        <begin position="16"/>
        <end position="37"/>
    </location>
</feature>
<keyword evidence="1" id="KW-1133">Transmembrane helix</keyword>
<evidence type="ECO:0000313" key="3">
    <source>
        <dbReference type="Proteomes" id="UP000050331"/>
    </source>
</evidence>
<evidence type="ECO:0008006" key="4">
    <source>
        <dbReference type="Google" id="ProtNLM"/>
    </source>
</evidence>
<dbReference type="SUPFAM" id="SSF103473">
    <property type="entry name" value="MFS general substrate transporter"/>
    <property type="match status" value="1"/>
</dbReference>
<keyword evidence="1" id="KW-0812">Transmembrane</keyword>
<reference evidence="2 3" key="1">
    <citation type="submission" date="2016-01" db="EMBL/GenBank/DDBJ databases">
        <title>Complete genome sequence of strain Lentibacillus amyloliquefaciens LAM0015T isolated from saline sediment.</title>
        <authorList>
            <person name="Wang J.-L."/>
            <person name="He M.-X."/>
        </authorList>
    </citation>
    <scope>NUCLEOTIDE SEQUENCE [LARGE SCALE GENOMIC DNA]</scope>
    <source>
        <strain evidence="2 3">LAM0015</strain>
    </source>
</reference>
<feature type="transmembrane region" description="Helical" evidence="1">
    <location>
        <begin position="76"/>
        <end position="98"/>
    </location>
</feature>
<name>A0A0U3W6G2_9BACI</name>
<keyword evidence="1" id="KW-0472">Membrane</keyword>